<dbReference type="PROSITE" id="PS50995">
    <property type="entry name" value="HTH_MARR_2"/>
    <property type="match status" value="1"/>
</dbReference>
<keyword evidence="3" id="KW-1185">Reference proteome</keyword>
<feature type="domain" description="HTH marR-type" evidence="1">
    <location>
        <begin position="1"/>
        <end position="131"/>
    </location>
</feature>
<proteinExistence type="predicted"/>
<dbReference type="GO" id="GO:0006950">
    <property type="term" value="P:response to stress"/>
    <property type="evidence" value="ECO:0007669"/>
    <property type="project" value="TreeGrafter"/>
</dbReference>
<gene>
    <name evidence="2" type="ORF">F1189_18425</name>
</gene>
<accession>A0A5M6IQT5</accession>
<organism evidence="2 3">
    <name type="scientific">Rhodovastum atsumiense</name>
    <dbReference type="NCBI Taxonomy" id="504468"/>
    <lineage>
        <taxon>Bacteria</taxon>
        <taxon>Pseudomonadati</taxon>
        <taxon>Pseudomonadota</taxon>
        <taxon>Alphaproteobacteria</taxon>
        <taxon>Acetobacterales</taxon>
        <taxon>Acetobacteraceae</taxon>
        <taxon>Rhodovastum</taxon>
    </lineage>
</organism>
<dbReference type="InterPro" id="IPR036388">
    <property type="entry name" value="WH-like_DNA-bd_sf"/>
</dbReference>
<dbReference type="OrthoDB" id="7349109at2"/>
<sequence>MPGHLLRRCHQISVAIFLDECQAFDLTPLQFSVLAALSSYGALDKATLSRVAALDRTTVSVVLKNLQERGFVASRASDQDRRATLNDITEDGLATLRAAQSDVVRAQERMLAPLNEDERVEFLRLLAKMADANNMFSRAPQRTPKA</sequence>
<dbReference type="AlphaFoldDB" id="A0A5M6IQT5"/>
<dbReference type="InterPro" id="IPR000835">
    <property type="entry name" value="HTH_MarR-typ"/>
</dbReference>
<dbReference type="PRINTS" id="PR00598">
    <property type="entry name" value="HTHMARR"/>
</dbReference>
<dbReference type="InterPro" id="IPR036390">
    <property type="entry name" value="WH_DNA-bd_sf"/>
</dbReference>
<evidence type="ECO:0000313" key="2">
    <source>
        <dbReference type="EMBL" id="KAA5610643.1"/>
    </source>
</evidence>
<dbReference type="EMBL" id="VWPK01000030">
    <property type="protein sequence ID" value="KAA5610643.1"/>
    <property type="molecule type" value="Genomic_DNA"/>
</dbReference>
<dbReference type="SMART" id="SM00347">
    <property type="entry name" value="HTH_MARR"/>
    <property type="match status" value="1"/>
</dbReference>
<dbReference type="SUPFAM" id="SSF46785">
    <property type="entry name" value="Winged helix' DNA-binding domain"/>
    <property type="match status" value="1"/>
</dbReference>
<dbReference type="Gene3D" id="1.10.10.10">
    <property type="entry name" value="Winged helix-like DNA-binding domain superfamily/Winged helix DNA-binding domain"/>
    <property type="match status" value="1"/>
</dbReference>
<dbReference type="PANTHER" id="PTHR33164:SF95">
    <property type="entry name" value="TRANSCRIPTIONAL REGULATOR"/>
    <property type="match status" value="1"/>
</dbReference>
<evidence type="ECO:0000259" key="1">
    <source>
        <dbReference type="PROSITE" id="PS50995"/>
    </source>
</evidence>
<name>A0A5M6IQT5_9PROT</name>
<dbReference type="Pfam" id="PF12802">
    <property type="entry name" value="MarR_2"/>
    <property type="match status" value="1"/>
</dbReference>
<dbReference type="Proteomes" id="UP000325255">
    <property type="component" value="Unassembled WGS sequence"/>
</dbReference>
<dbReference type="GO" id="GO:0003700">
    <property type="term" value="F:DNA-binding transcription factor activity"/>
    <property type="evidence" value="ECO:0007669"/>
    <property type="project" value="InterPro"/>
</dbReference>
<reference evidence="2 3" key="1">
    <citation type="submission" date="2019-09" db="EMBL/GenBank/DDBJ databases">
        <title>Genome sequence of Rhodovastum atsumiense, a diverse member of the Acetobacteraceae family of non-sulfur purple photosynthetic bacteria.</title>
        <authorList>
            <person name="Meyer T."/>
            <person name="Kyndt J."/>
        </authorList>
    </citation>
    <scope>NUCLEOTIDE SEQUENCE [LARGE SCALE GENOMIC DNA]</scope>
    <source>
        <strain evidence="2 3">DSM 21279</strain>
    </source>
</reference>
<comment type="caution">
    <text evidence="2">The sequence shown here is derived from an EMBL/GenBank/DDBJ whole genome shotgun (WGS) entry which is preliminary data.</text>
</comment>
<protein>
    <submittedName>
        <fullName evidence="2">MarR family transcriptional regulator</fullName>
    </submittedName>
</protein>
<dbReference type="PANTHER" id="PTHR33164">
    <property type="entry name" value="TRANSCRIPTIONAL REGULATOR, MARR FAMILY"/>
    <property type="match status" value="1"/>
</dbReference>
<evidence type="ECO:0000313" key="3">
    <source>
        <dbReference type="Proteomes" id="UP000325255"/>
    </source>
</evidence>
<dbReference type="InterPro" id="IPR039422">
    <property type="entry name" value="MarR/SlyA-like"/>
</dbReference>